<evidence type="ECO:0000313" key="4">
    <source>
        <dbReference type="Proteomes" id="UP001162131"/>
    </source>
</evidence>
<keyword evidence="4" id="KW-1185">Reference proteome</keyword>
<accession>A0AAU9J7V9</accession>
<organism evidence="3 4">
    <name type="scientific">Blepharisma stoltei</name>
    <dbReference type="NCBI Taxonomy" id="1481888"/>
    <lineage>
        <taxon>Eukaryota</taxon>
        <taxon>Sar</taxon>
        <taxon>Alveolata</taxon>
        <taxon>Ciliophora</taxon>
        <taxon>Postciliodesmatophora</taxon>
        <taxon>Heterotrichea</taxon>
        <taxon>Heterotrichida</taxon>
        <taxon>Blepharismidae</taxon>
        <taxon>Blepharisma</taxon>
    </lineage>
</organism>
<evidence type="ECO:0000256" key="2">
    <source>
        <dbReference type="SAM" id="Phobius"/>
    </source>
</evidence>
<dbReference type="EMBL" id="CAJZBQ010000030">
    <property type="protein sequence ID" value="CAG9322030.1"/>
    <property type="molecule type" value="Genomic_DNA"/>
</dbReference>
<proteinExistence type="predicted"/>
<feature type="transmembrane region" description="Helical" evidence="2">
    <location>
        <begin position="164"/>
        <end position="184"/>
    </location>
</feature>
<keyword evidence="2" id="KW-1133">Transmembrane helix</keyword>
<evidence type="ECO:0000256" key="1">
    <source>
        <dbReference type="SAM" id="MobiDB-lite"/>
    </source>
</evidence>
<name>A0AAU9J7V9_9CILI</name>
<feature type="region of interest" description="Disordered" evidence="1">
    <location>
        <begin position="1"/>
        <end position="57"/>
    </location>
</feature>
<gene>
    <name evidence="3" type="ORF">BSTOLATCC_MIC30412</name>
</gene>
<feature type="compositionally biased region" description="Basic and acidic residues" evidence="1">
    <location>
        <begin position="20"/>
        <end position="34"/>
    </location>
</feature>
<dbReference type="Proteomes" id="UP001162131">
    <property type="component" value="Unassembled WGS sequence"/>
</dbReference>
<keyword evidence="2" id="KW-0472">Membrane</keyword>
<feature type="transmembrane region" description="Helical" evidence="2">
    <location>
        <begin position="196"/>
        <end position="218"/>
    </location>
</feature>
<dbReference type="AlphaFoldDB" id="A0AAU9J7V9"/>
<sequence>MAGIQDPFALRFENEEDSDPQEKPIQKKAQESGKRKNITPEPRQKNEPTDDSQSSSKSKTYAKWGLLFAKSEIALYDLKQVLYRQTLIELGLMILALLILIVHVKFMIIIHILHLVRPYFAYKLLIAMPRSHQFYEKLPDDLSKITNDLQGKAYDEIRESSRQIAIYLAISAAAGVLDIIALLINFEKFYSHDTLAVVYFVLSFLFICTDFFLPLWYWTLQFTFPSDVWLDLLLFAKGSLNESKLLVMGILRRTT</sequence>
<feature type="transmembrane region" description="Helical" evidence="2">
    <location>
        <begin position="90"/>
        <end position="113"/>
    </location>
</feature>
<protein>
    <submittedName>
        <fullName evidence="3">Uncharacterized protein</fullName>
    </submittedName>
</protein>
<comment type="caution">
    <text evidence="3">The sequence shown here is derived from an EMBL/GenBank/DDBJ whole genome shotgun (WGS) entry which is preliminary data.</text>
</comment>
<evidence type="ECO:0000313" key="3">
    <source>
        <dbReference type="EMBL" id="CAG9322030.1"/>
    </source>
</evidence>
<reference evidence="3" key="1">
    <citation type="submission" date="2021-09" db="EMBL/GenBank/DDBJ databases">
        <authorList>
            <consortium name="AG Swart"/>
            <person name="Singh M."/>
            <person name="Singh A."/>
            <person name="Seah K."/>
            <person name="Emmerich C."/>
        </authorList>
    </citation>
    <scope>NUCLEOTIDE SEQUENCE</scope>
    <source>
        <strain evidence="3">ATCC30299</strain>
    </source>
</reference>
<keyword evidence="2" id="KW-0812">Transmembrane</keyword>